<keyword evidence="3 7" id="KW-0227">DNA damage</keyword>
<dbReference type="Proteomes" id="UP000761264">
    <property type="component" value="Unassembled WGS sequence"/>
</dbReference>
<dbReference type="SUPFAM" id="SSF50249">
    <property type="entry name" value="Nucleic acid-binding proteins"/>
    <property type="match status" value="1"/>
</dbReference>
<dbReference type="InterPro" id="IPR003717">
    <property type="entry name" value="RecO"/>
</dbReference>
<proteinExistence type="inferred from homology"/>
<evidence type="ECO:0000313" key="10">
    <source>
        <dbReference type="Proteomes" id="UP000761264"/>
    </source>
</evidence>
<dbReference type="RefSeq" id="WP_167220301.1">
    <property type="nucleotide sequence ID" value="NZ_JAAQPH010000001.1"/>
</dbReference>
<dbReference type="Gene3D" id="1.20.1440.120">
    <property type="entry name" value="Recombination protein O, C-terminal domain"/>
    <property type="match status" value="1"/>
</dbReference>
<keyword evidence="4 7" id="KW-0233">DNA recombination</keyword>
<evidence type="ECO:0000259" key="8">
    <source>
        <dbReference type="Pfam" id="PF11967"/>
    </source>
</evidence>
<evidence type="ECO:0000256" key="5">
    <source>
        <dbReference type="ARBA" id="ARBA00023204"/>
    </source>
</evidence>
<dbReference type="SUPFAM" id="SSF57863">
    <property type="entry name" value="ArfGap/RecO-like zinc finger"/>
    <property type="match status" value="1"/>
</dbReference>
<dbReference type="InterPro" id="IPR042242">
    <property type="entry name" value="RecO_C"/>
</dbReference>
<sequence length="255" mass="27670">MKWEDEAVVLAARPHGETSTVVQLLTRFHGRHAGLVRGGQGARLRGLYQAGNLVTAVWSGRLAEHLGNFECELARSYAAEVMDDPDRLAALVAAAAVCEGAMPEREPHPACYVGLLALLDALEGDHWAEVYVRWETGLLAELGFGLDLSRCAGGGDNDQLSYVSPKSGRAVSLSAGAPFKERLLSLPGFLLGRGEGGAREVAEGLELTGFFLERHLFHSHDKPLPKARQRLAQRFAKDELVSVHDRRAISSEQDP</sequence>
<dbReference type="GO" id="GO:0006302">
    <property type="term" value="P:double-strand break repair"/>
    <property type="evidence" value="ECO:0007669"/>
    <property type="project" value="TreeGrafter"/>
</dbReference>
<dbReference type="Gene3D" id="2.40.50.140">
    <property type="entry name" value="Nucleic acid-binding proteins"/>
    <property type="match status" value="1"/>
</dbReference>
<dbReference type="GO" id="GO:0043590">
    <property type="term" value="C:bacterial nucleoid"/>
    <property type="evidence" value="ECO:0007669"/>
    <property type="project" value="TreeGrafter"/>
</dbReference>
<dbReference type="InterPro" id="IPR037278">
    <property type="entry name" value="ARFGAP/RecO"/>
</dbReference>
<dbReference type="InterPro" id="IPR022572">
    <property type="entry name" value="DNA_rep/recomb_RecO_N"/>
</dbReference>
<dbReference type="Pfam" id="PF02565">
    <property type="entry name" value="RecO_C"/>
    <property type="match status" value="1"/>
</dbReference>
<dbReference type="NCBIfam" id="TIGR00613">
    <property type="entry name" value="reco"/>
    <property type="match status" value="1"/>
</dbReference>
<dbReference type="HAMAP" id="MF_00201">
    <property type="entry name" value="RecO"/>
    <property type="match status" value="1"/>
</dbReference>
<evidence type="ECO:0000313" key="9">
    <source>
        <dbReference type="EMBL" id="NIA67001.1"/>
    </source>
</evidence>
<evidence type="ECO:0000256" key="3">
    <source>
        <dbReference type="ARBA" id="ARBA00022763"/>
    </source>
</evidence>
<name>A0A967C4C8_9PROT</name>
<evidence type="ECO:0000256" key="2">
    <source>
        <dbReference type="ARBA" id="ARBA00021310"/>
    </source>
</evidence>
<comment type="similarity">
    <text evidence="1 7">Belongs to the RecO family.</text>
</comment>
<dbReference type="PANTHER" id="PTHR33991:SF1">
    <property type="entry name" value="DNA REPAIR PROTEIN RECO"/>
    <property type="match status" value="1"/>
</dbReference>
<dbReference type="EMBL" id="JAAQPH010000001">
    <property type="protein sequence ID" value="NIA67001.1"/>
    <property type="molecule type" value="Genomic_DNA"/>
</dbReference>
<keyword evidence="5 7" id="KW-0234">DNA repair</keyword>
<gene>
    <name evidence="7 9" type="primary">recO</name>
    <name evidence="9" type="ORF">HBA54_00170</name>
</gene>
<feature type="domain" description="DNA replication/recombination mediator RecO N-terminal" evidence="8">
    <location>
        <begin position="1"/>
        <end position="76"/>
    </location>
</feature>
<evidence type="ECO:0000256" key="1">
    <source>
        <dbReference type="ARBA" id="ARBA00007452"/>
    </source>
</evidence>
<keyword evidence="10" id="KW-1185">Reference proteome</keyword>
<reference evidence="9" key="1">
    <citation type="submission" date="2020-03" db="EMBL/GenBank/DDBJ databases">
        <title>Genome of Pelagibius litoralis DSM 21314T.</title>
        <authorList>
            <person name="Wang G."/>
        </authorList>
    </citation>
    <scope>NUCLEOTIDE SEQUENCE</scope>
    <source>
        <strain evidence="9">DSM 21314</strain>
    </source>
</reference>
<comment type="caution">
    <text evidence="9">The sequence shown here is derived from an EMBL/GenBank/DDBJ whole genome shotgun (WGS) entry which is preliminary data.</text>
</comment>
<accession>A0A967C4C8</accession>
<dbReference type="GO" id="GO:0006310">
    <property type="term" value="P:DNA recombination"/>
    <property type="evidence" value="ECO:0007669"/>
    <property type="project" value="UniProtKB-UniRule"/>
</dbReference>
<dbReference type="InterPro" id="IPR012340">
    <property type="entry name" value="NA-bd_OB-fold"/>
</dbReference>
<evidence type="ECO:0000256" key="7">
    <source>
        <dbReference type="HAMAP-Rule" id="MF_00201"/>
    </source>
</evidence>
<dbReference type="AlphaFoldDB" id="A0A967C4C8"/>
<dbReference type="Pfam" id="PF11967">
    <property type="entry name" value="RecO_N"/>
    <property type="match status" value="1"/>
</dbReference>
<comment type="function">
    <text evidence="7">Involved in DNA repair and RecF pathway recombination.</text>
</comment>
<protein>
    <recommendedName>
        <fullName evidence="2 7">DNA repair protein RecO</fullName>
    </recommendedName>
    <alternativeName>
        <fullName evidence="6 7">Recombination protein O</fullName>
    </alternativeName>
</protein>
<dbReference type="PANTHER" id="PTHR33991">
    <property type="entry name" value="DNA REPAIR PROTEIN RECO"/>
    <property type="match status" value="1"/>
</dbReference>
<organism evidence="9 10">
    <name type="scientific">Pelagibius litoralis</name>
    <dbReference type="NCBI Taxonomy" id="374515"/>
    <lineage>
        <taxon>Bacteria</taxon>
        <taxon>Pseudomonadati</taxon>
        <taxon>Pseudomonadota</taxon>
        <taxon>Alphaproteobacteria</taxon>
        <taxon>Rhodospirillales</taxon>
        <taxon>Rhodovibrionaceae</taxon>
        <taxon>Pelagibius</taxon>
    </lineage>
</organism>
<evidence type="ECO:0000256" key="4">
    <source>
        <dbReference type="ARBA" id="ARBA00023172"/>
    </source>
</evidence>
<evidence type="ECO:0000256" key="6">
    <source>
        <dbReference type="ARBA" id="ARBA00033409"/>
    </source>
</evidence>